<keyword evidence="2" id="KW-0645">Protease</keyword>
<evidence type="ECO:0000256" key="4">
    <source>
        <dbReference type="ARBA" id="ARBA00022825"/>
    </source>
</evidence>
<evidence type="ECO:0000256" key="3">
    <source>
        <dbReference type="ARBA" id="ARBA00022801"/>
    </source>
</evidence>
<dbReference type="SUPFAM" id="SSF52096">
    <property type="entry name" value="ClpP/crotonase"/>
    <property type="match status" value="1"/>
</dbReference>
<gene>
    <name evidence="6" type="ORF">ACH5RR_025074</name>
    <name evidence="7" type="ORF">ACH5RR_025076</name>
</gene>
<evidence type="ECO:0000256" key="1">
    <source>
        <dbReference type="ARBA" id="ARBA00008683"/>
    </source>
</evidence>
<dbReference type="PANTHER" id="PTHR33209">
    <property type="entry name" value="PROTEASE 4"/>
    <property type="match status" value="1"/>
</dbReference>
<dbReference type="EMBL" id="JBJUIK010000011">
    <property type="protein sequence ID" value="KAL3512359.1"/>
    <property type="molecule type" value="Genomic_DNA"/>
</dbReference>
<dbReference type="GO" id="GO:0008236">
    <property type="term" value="F:serine-type peptidase activity"/>
    <property type="evidence" value="ECO:0007669"/>
    <property type="project" value="UniProtKB-KW"/>
</dbReference>
<dbReference type="Pfam" id="PF01343">
    <property type="entry name" value="Peptidase_S49"/>
    <property type="match status" value="2"/>
</dbReference>
<comment type="caution">
    <text evidence="7">The sequence shown here is derived from an EMBL/GenBank/DDBJ whole genome shotgun (WGS) entry which is preliminary data.</text>
</comment>
<dbReference type="EMBL" id="JBJUIK010000011">
    <property type="protein sequence ID" value="KAL3512357.1"/>
    <property type="molecule type" value="Genomic_DNA"/>
</dbReference>
<dbReference type="PANTHER" id="PTHR33209:SF1">
    <property type="entry name" value="PEPTIDASE S49 DOMAIN-CONTAINING PROTEIN"/>
    <property type="match status" value="1"/>
</dbReference>
<dbReference type="InterPro" id="IPR029045">
    <property type="entry name" value="ClpP/crotonase-like_dom_sf"/>
</dbReference>
<evidence type="ECO:0000313" key="7">
    <source>
        <dbReference type="EMBL" id="KAL3512359.1"/>
    </source>
</evidence>
<dbReference type="Proteomes" id="UP001630127">
    <property type="component" value="Unassembled WGS sequence"/>
</dbReference>
<organism evidence="7 8">
    <name type="scientific">Cinchona calisaya</name>
    <dbReference type="NCBI Taxonomy" id="153742"/>
    <lineage>
        <taxon>Eukaryota</taxon>
        <taxon>Viridiplantae</taxon>
        <taxon>Streptophyta</taxon>
        <taxon>Embryophyta</taxon>
        <taxon>Tracheophyta</taxon>
        <taxon>Spermatophyta</taxon>
        <taxon>Magnoliopsida</taxon>
        <taxon>eudicotyledons</taxon>
        <taxon>Gunneridae</taxon>
        <taxon>Pentapetalae</taxon>
        <taxon>asterids</taxon>
        <taxon>lamiids</taxon>
        <taxon>Gentianales</taxon>
        <taxon>Rubiaceae</taxon>
        <taxon>Cinchonoideae</taxon>
        <taxon>Cinchoneae</taxon>
        <taxon>Cinchona</taxon>
    </lineage>
</organism>
<feature type="domain" description="Peptidase S49" evidence="5">
    <location>
        <begin position="12"/>
        <end position="59"/>
    </location>
</feature>
<dbReference type="AlphaFoldDB" id="A0ABD2YZN2"/>
<evidence type="ECO:0000256" key="2">
    <source>
        <dbReference type="ARBA" id="ARBA00022670"/>
    </source>
</evidence>
<sequence length="229" mass="25023">MFYRIWREIRLLAKSKPVVASMADAAASGGYYMAMGVEAIVAENLTLTGSIGVVAKAEFVIGYCTEGTHVIGRPDKAELFAKSAQNLYREIWDKASLSRSMPWQVDKMEEFAQGRGWTGNDAASRRIIDAIGGLSRAVAIAKQKANIPQDQEVTLVELVRPSPSLPEIVSRLGKSLVGADTTLKQLLDDLAFSDEIQARMDGIIMFQNLDGADYSSPILLMMKDYVGSL</sequence>
<dbReference type="GO" id="GO:0006508">
    <property type="term" value="P:proteolysis"/>
    <property type="evidence" value="ECO:0007669"/>
    <property type="project" value="UniProtKB-KW"/>
</dbReference>
<accession>A0ABD2YZN2</accession>
<keyword evidence="3" id="KW-0378">Hydrolase</keyword>
<name>A0ABD2YZN2_9GENT</name>
<evidence type="ECO:0000313" key="6">
    <source>
        <dbReference type="EMBL" id="KAL3512357.1"/>
    </source>
</evidence>
<evidence type="ECO:0000313" key="8">
    <source>
        <dbReference type="Proteomes" id="UP001630127"/>
    </source>
</evidence>
<dbReference type="InterPro" id="IPR002142">
    <property type="entry name" value="Peptidase_S49"/>
</dbReference>
<dbReference type="Gene3D" id="3.90.226.10">
    <property type="entry name" value="2-enoyl-CoA Hydratase, Chain A, domain 1"/>
    <property type="match status" value="1"/>
</dbReference>
<evidence type="ECO:0000259" key="5">
    <source>
        <dbReference type="Pfam" id="PF01343"/>
    </source>
</evidence>
<reference evidence="7 8" key="1">
    <citation type="submission" date="2024-11" db="EMBL/GenBank/DDBJ databases">
        <title>A near-complete genome assembly of Cinchona calisaya.</title>
        <authorList>
            <person name="Lian D.C."/>
            <person name="Zhao X.W."/>
            <person name="Wei L."/>
        </authorList>
    </citation>
    <scope>NUCLEOTIDE SEQUENCE [LARGE SCALE GENOMIC DNA]</scope>
    <source>
        <tissue evidence="7">Nenye</tissue>
    </source>
</reference>
<keyword evidence="4" id="KW-0720">Serine protease</keyword>
<comment type="similarity">
    <text evidence="1">Belongs to the peptidase S49 family.</text>
</comment>
<feature type="domain" description="Peptidase S49" evidence="5">
    <location>
        <begin position="75"/>
        <end position="147"/>
    </location>
</feature>
<protein>
    <recommendedName>
        <fullName evidence="5">Peptidase S49 domain-containing protein</fullName>
    </recommendedName>
</protein>
<keyword evidence="8" id="KW-1185">Reference proteome</keyword>
<proteinExistence type="inferred from homology"/>